<feature type="coiled-coil region" evidence="2">
    <location>
        <begin position="25"/>
        <end position="59"/>
    </location>
</feature>
<dbReference type="EMBL" id="JAIXNE010000002">
    <property type="protein sequence ID" value="MCA6075417.1"/>
    <property type="molecule type" value="Genomic_DNA"/>
</dbReference>
<dbReference type="Proteomes" id="UP001139409">
    <property type="component" value="Unassembled WGS sequence"/>
</dbReference>
<dbReference type="InterPro" id="IPR058648">
    <property type="entry name" value="HH_CzcB-like"/>
</dbReference>
<feature type="domain" description="CzcB-like alpha-helical hairpin" evidence="3">
    <location>
        <begin position="134"/>
        <end position="187"/>
    </location>
</feature>
<dbReference type="Pfam" id="PF25989">
    <property type="entry name" value="YknX_C"/>
    <property type="match status" value="1"/>
</dbReference>
<dbReference type="PANTHER" id="PTHR30469:SF15">
    <property type="entry name" value="HLYD FAMILY OF SECRETION PROTEINS"/>
    <property type="match status" value="1"/>
</dbReference>
<dbReference type="Gene3D" id="2.40.420.20">
    <property type="match status" value="1"/>
</dbReference>
<gene>
    <name evidence="5" type="ORF">LDX50_11090</name>
    <name evidence="6" type="ORF">LDX50_17060</name>
    <name evidence="7" type="ORF">LDX50_22780</name>
</gene>
<dbReference type="SUPFAM" id="SSF111369">
    <property type="entry name" value="HlyD-like secretion proteins"/>
    <property type="match status" value="1"/>
</dbReference>
<name>A0A9X1HWP5_9BACT</name>
<dbReference type="NCBIfam" id="TIGR01730">
    <property type="entry name" value="RND_mfp"/>
    <property type="match status" value="1"/>
</dbReference>
<dbReference type="GO" id="GO:0015562">
    <property type="term" value="F:efflux transmembrane transporter activity"/>
    <property type="evidence" value="ECO:0007669"/>
    <property type="project" value="TreeGrafter"/>
</dbReference>
<evidence type="ECO:0000259" key="4">
    <source>
        <dbReference type="Pfam" id="PF25989"/>
    </source>
</evidence>
<dbReference type="EMBL" id="JAIXNE010000004">
    <property type="protein sequence ID" value="MCA6077722.1"/>
    <property type="molecule type" value="Genomic_DNA"/>
</dbReference>
<dbReference type="RefSeq" id="WP_225698519.1">
    <property type="nucleotide sequence ID" value="NZ_JAIXNE010000002.1"/>
</dbReference>
<dbReference type="PROSITE" id="PS51257">
    <property type="entry name" value="PROKAR_LIPOPROTEIN"/>
    <property type="match status" value="1"/>
</dbReference>
<organism evidence="7 8">
    <name type="scientific">Fulvivirga sedimenti</name>
    <dbReference type="NCBI Taxonomy" id="2879465"/>
    <lineage>
        <taxon>Bacteria</taxon>
        <taxon>Pseudomonadati</taxon>
        <taxon>Bacteroidota</taxon>
        <taxon>Cytophagia</taxon>
        <taxon>Cytophagales</taxon>
        <taxon>Fulvivirgaceae</taxon>
        <taxon>Fulvivirga</taxon>
    </lineage>
</organism>
<dbReference type="PANTHER" id="PTHR30469">
    <property type="entry name" value="MULTIDRUG RESISTANCE PROTEIN MDTA"/>
    <property type="match status" value="1"/>
</dbReference>
<evidence type="ECO:0000313" key="6">
    <source>
        <dbReference type="EMBL" id="MCA6076594.1"/>
    </source>
</evidence>
<dbReference type="InterPro" id="IPR058637">
    <property type="entry name" value="YknX-like_C"/>
</dbReference>
<keyword evidence="8" id="KW-1185">Reference proteome</keyword>
<evidence type="ECO:0000313" key="8">
    <source>
        <dbReference type="Proteomes" id="UP001139409"/>
    </source>
</evidence>
<reference evidence="7" key="1">
    <citation type="submission" date="2021-09" db="EMBL/GenBank/DDBJ databases">
        <title>Fulvivirga sp. isolated from coastal sediment.</title>
        <authorList>
            <person name="Yu H."/>
        </authorList>
    </citation>
    <scope>NUCLEOTIDE SEQUENCE</scope>
    <source>
        <strain evidence="7">1062</strain>
    </source>
</reference>
<evidence type="ECO:0000313" key="5">
    <source>
        <dbReference type="EMBL" id="MCA6075417.1"/>
    </source>
</evidence>
<evidence type="ECO:0000256" key="2">
    <source>
        <dbReference type="SAM" id="Coils"/>
    </source>
</evidence>
<dbReference type="Gene3D" id="1.10.287.470">
    <property type="entry name" value="Helix hairpin bin"/>
    <property type="match status" value="1"/>
</dbReference>
<keyword evidence="2" id="KW-0175">Coiled coil</keyword>
<evidence type="ECO:0000256" key="1">
    <source>
        <dbReference type="ARBA" id="ARBA00009477"/>
    </source>
</evidence>
<dbReference type="AlphaFoldDB" id="A0A9X1HWP5"/>
<accession>A0A9X1HWP5</accession>
<dbReference type="GO" id="GO:1990281">
    <property type="term" value="C:efflux pump complex"/>
    <property type="evidence" value="ECO:0007669"/>
    <property type="project" value="TreeGrafter"/>
</dbReference>
<sequence length="387" mass="42895">MKNILLYLTVSAAVLAGCSSGNDSLEAKKEKVAEYKKELHEINVKIRELESEIASLEGVSEQRSNAILVNTSPVQPTRFTHAIDVRGNVASRTNVFLSSETGGAIQQVRVSEGNVVKKGDILVTIDNAIIRNNIAEVKTALELAEAVFERQSNLWEKKIGTEIQYLEAKNRKESLERQLTTLETQLSKTIIRAPFAGSVDAVEAKVGQMAQPGMPLVQIVNQNDMYIEADVSERFIGDFKKGDHVEVFFPIVNRKIETSIIAVSEIINLENRTFKIEMRMPKVDFVVKPNQVVVIQLIDYTRDSTIVVPTELILSDADGKFLYVVEDQDNQQVAAKARISVGMTSEGKTEILDGLEIGDLVVLQGYRDLTEGTIVEQTEKSTETAKL</sequence>
<dbReference type="EMBL" id="JAIXNE010000003">
    <property type="protein sequence ID" value="MCA6076594.1"/>
    <property type="molecule type" value="Genomic_DNA"/>
</dbReference>
<dbReference type="InterPro" id="IPR006143">
    <property type="entry name" value="RND_pump_MFP"/>
</dbReference>
<dbReference type="Gene3D" id="2.40.30.170">
    <property type="match status" value="1"/>
</dbReference>
<protein>
    <submittedName>
        <fullName evidence="7">Efflux RND transporter periplasmic adaptor subunit</fullName>
    </submittedName>
</protein>
<dbReference type="Pfam" id="PF25893">
    <property type="entry name" value="HH_CzcB"/>
    <property type="match status" value="1"/>
</dbReference>
<comment type="similarity">
    <text evidence="1">Belongs to the membrane fusion protein (MFP) (TC 8.A.1) family.</text>
</comment>
<proteinExistence type="inferred from homology"/>
<evidence type="ECO:0000259" key="3">
    <source>
        <dbReference type="Pfam" id="PF25893"/>
    </source>
</evidence>
<feature type="coiled-coil region" evidence="2">
    <location>
        <begin position="158"/>
        <end position="192"/>
    </location>
</feature>
<dbReference type="Gene3D" id="2.40.50.100">
    <property type="match status" value="1"/>
</dbReference>
<comment type="caution">
    <text evidence="7">The sequence shown here is derived from an EMBL/GenBank/DDBJ whole genome shotgun (WGS) entry which is preliminary data.</text>
</comment>
<evidence type="ECO:0000313" key="7">
    <source>
        <dbReference type="EMBL" id="MCA6077722.1"/>
    </source>
</evidence>
<feature type="domain" description="YknX-like C-terminal permuted SH3-like" evidence="4">
    <location>
        <begin position="306"/>
        <end position="376"/>
    </location>
</feature>